<dbReference type="GO" id="GO:0046654">
    <property type="term" value="P:tetrahydrofolate biosynthetic process"/>
    <property type="evidence" value="ECO:0007669"/>
    <property type="project" value="UniProtKB-UniRule"/>
</dbReference>
<evidence type="ECO:0000313" key="3">
    <source>
        <dbReference type="EMBL" id="KIE44099.1"/>
    </source>
</evidence>
<dbReference type="EC" id="3.5.4.16" evidence="2"/>
<dbReference type="Proteomes" id="UP000031433">
    <property type="component" value="Unassembled WGS sequence"/>
</dbReference>
<dbReference type="UniPathway" id="UPA00848">
    <property type="reaction ID" value="UER00151"/>
</dbReference>
<accession>A0A0C1TTJ2</accession>
<comment type="caution">
    <text evidence="3">The sequence shown here is derived from an EMBL/GenBank/DDBJ whole genome shotgun (WGS) entry which is preliminary data.</text>
</comment>
<dbReference type="GO" id="GO:0003934">
    <property type="term" value="F:GTP cyclohydrolase I activity"/>
    <property type="evidence" value="ECO:0007669"/>
    <property type="project" value="UniProtKB-UniRule"/>
</dbReference>
<dbReference type="EMBL" id="JXBL01000001">
    <property type="protein sequence ID" value="KIE44099.1"/>
    <property type="molecule type" value="Genomic_DNA"/>
</dbReference>
<gene>
    <name evidence="2" type="primary">folE2</name>
    <name evidence="3" type="ORF">SE37_00280</name>
</gene>
<feature type="site" description="May be catalytically important" evidence="2">
    <location>
        <position position="144"/>
    </location>
</feature>
<dbReference type="NCBIfam" id="NF010200">
    <property type="entry name" value="PRK13674.1-1"/>
    <property type="match status" value="1"/>
</dbReference>
<reference evidence="3 4" key="1">
    <citation type="submission" date="2015-01" db="EMBL/GenBank/DDBJ databases">
        <title>Genome sequence of the anaerobic bacterium Geobacter soli GSS01, a dissimilatory Fe(III) reducer from soil.</title>
        <authorList>
            <person name="Yang G."/>
            <person name="Zhou S."/>
        </authorList>
    </citation>
    <scope>NUCLEOTIDE SEQUENCE [LARGE SCALE GENOMIC DNA]</scope>
    <source>
        <strain evidence="3 4">GSS01</strain>
    </source>
</reference>
<comment type="similarity">
    <text evidence="2">Belongs to the GTP cyclohydrolase IV family.</text>
</comment>
<dbReference type="HAMAP" id="MF_01527_B">
    <property type="entry name" value="GTP_cyclohydrol_B"/>
    <property type="match status" value="1"/>
</dbReference>
<dbReference type="PANTHER" id="PTHR36445:SF1">
    <property type="entry name" value="GTP CYCLOHYDROLASE MPTA"/>
    <property type="match status" value="1"/>
</dbReference>
<proteinExistence type="inferred from homology"/>
<protein>
    <recommendedName>
        <fullName evidence="2">GTP cyclohydrolase FolE2</fullName>
        <ecNumber evidence="2">3.5.4.16</ecNumber>
    </recommendedName>
</protein>
<keyword evidence="1 2" id="KW-0378">Hydrolase</keyword>
<dbReference type="Gene3D" id="3.10.270.10">
    <property type="entry name" value="Urate Oxidase"/>
    <property type="match status" value="1"/>
</dbReference>
<dbReference type="InterPro" id="IPR022838">
    <property type="entry name" value="GTP_cyclohydrolase_FolE2"/>
</dbReference>
<comment type="catalytic activity">
    <reaction evidence="2">
        <text>GTP + H2O = 7,8-dihydroneopterin 3'-triphosphate + formate + H(+)</text>
        <dbReference type="Rhea" id="RHEA:17473"/>
        <dbReference type="ChEBI" id="CHEBI:15377"/>
        <dbReference type="ChEBI" id="CHEBI:15378"/>
        <dbReference type="ChEBI" id="CHEBI:15740"/>
        <dbReference type="ChEBI" id="CHEBI:37565"/>
        <dbReference type="ChEBI" id="CHEBI:58462"/>
        <dbReference type="EC" id="3.5.4.16"/>
    </reaction>
</comment>
<evidence type="ECO:0000313" key="4">
    <source>
        <dbReference type="Proteomes" id="UP000031433"/>
    </source>
</evidence>
<dbReference type="RefSeq" id="WP_039648057.1">
    <property type="nucleotide sequence ID" value="NZ_JXBL01000001.1"/>
</dbReference>
<dbReference type="InterPro" id="IPR003801">
    <property type="entry name" value="GTP_cyclohydrolase_FolE2/MptA"/>
</dbReference>
<dbReference type="PANTHER" id="PTHR36445">
    <property type="entry name" value="GTP CYCLOHYDROLASE MPTA"/>
    <property type="match status" value="1"/>
</dbReference>
<dbReference type="Pfam" id="PF02649">
    <property type="entry name" value="GCHY-1"/>
    <property type="match status" value="1"/>
</dbReference>
<evidence type="ECO:0000256" key="1">
    <source>
        <dbReference type="ARBA" id="ARBA00022801"/>
    </source>
</evidence>
<comment type="function">
    <text evidence="2">Converts GTP to 7,8-dihydroneopterin triphosphate.</text>
</comment>
<comment type="pathway">
    <text evidence="2">Cofactor biosynthesis; 7,8-dihydroneopterin triphosphate biosynthesis; 7,8-dihydroneopterin triphosphate from GTP: step 1/1.</text>
</comment>
<dbReference type="AlphaFoldDB" id="A0A0C1TTJ2"/>
<keyword evidence="4" id="KW-1185">Reference proteome</keyword>
<evidence type="ECO:0000256" key="2">
    <source>
        <dbReference type="HAMAP-Rule" id="MF_01527"/>
    </source>
</evidence>
<organism evidence="3 4">
    <name type="scientific">Geobacter soli</name>
    <dbReference type="NCBI Taxonomy" id="1510391"/>
    <lineage>
        <taxon>Bacteria</taxon>
        <taxon>Pseudomonadati</taxon>
        <taxon>Thermodesulfobacteriota</taxon>
        <taxon>Desulfuromonadia</taxon>
        <taxon>Geobacterales</taxon>
        <taxon>Geobacteraceae</taxon>
        <taxon>Geobacter</taxon>
    </lineage>
</organism>
<name>A0A0C1TTJ2_9BACT</name>
<sequence>MPDMQTSRDTRKIPISKVGVKDISYPIVVMDKNRKFQQTVARVNMYVDLPHHFKGTHMSRFIEILNVYREDIGLDKMEPILQEMKKKLGASSAHLEIEFPYFIEKRAPVSGARSLMEYTCTFTGTLGETFDFVLGVQVPVTSLCPCSKELSRYGAHNQRSHITVRVRYAGFVWIEDLVDLIEGCGSSPVWSLLKRADEKFVTERAYENPKFVEDIVREATLVLAAHEAIAWFSVEAENFESIHKHSAYAAIERDKRKA</sequence>